<evidence type="ECO:0000313" key="18">
    <source>
        <dbReference type="EMBL" id="KDR75243.1"/>
    </source>
</evidence>
<keyword evidence="11" id="KW-0119">Carbohydrate metabolism</keyword>
<evidence type="ECO:0000256" key="11">
    <source>
        <dbReference type="ARBA" id="ARBA00023277"/>
    </source>
</evidence>
<evidence type="ECO:0000256" key="7">
    <source>
        <dbReference type="ARBA" id="ARBA00023002"/>
    </source>
</evidence>
<keyword evidence="7" id="KW-0560">Oxidoreductase</keyword>
<dbReference type="InterPro" id="IPR049892">
    <property type="entry name" value="AA9"/>
</dbReference>
<dbReference type="GO" id="GO:0046872">
    <property type="term" value="F:metal ion binding"/>
    <property type="evidence" value="ECO:0007669"/>
    <property type="project" value="UniProtKB-KW"/>
</dbReference>
<dbReference type="Pfam" id="PF03443">
    <property type="entry name" value="AA9"/>
    <property type="match status" value="1"/>
</dbReference>
<dbReference type="AlphaFoldDB" id="A0A067T8B3"/>
<comment type="subcellular location">
    <subcellularLocation>
        <location evidence="2">Secreted</location>
    </subcellularLocation>
</comment>
<organism evidence="18 19">
    <name type="scientific">Galerina marginata (strain CBS 339.88)</name>
    <dbReference type="NCBI Taxonomy" id="685588"/>
    <lineage>
        <taxon>Eukaryota</taxon>
        <taxon>Fungi</taxon>
        <taxon>Dikarya</taxon>
        <taxon>Basidiomycota</taxon>
        <taxon>Agaricomycotina</taxon>
        <taxon>Agaricomycetes</taxon>
        <taxon>Agaricomycetidae</taxon>
        <taxon>Agaricales</taxon>
        <taxon>Agaricineae</taxon>
        <taxon>Strophariaceae</taxon>
        <taxon>Galerina</taxon>
    </lineage>
</organism>
<proteinExistence type="inferred from homology"/>
<evidence type="ECO:0000256" key="9">
    <source>
        <dbReference type="ARBA" id="ARBA00023033"/>
    </source>
</evidence>
<feature type="region of interest" description="Disordered" evidence="16">
    <location>
        <begin position="241"/>
        <end position="277"/>
    </location>
</feature>
<evidence type="ECO:0000313" key="19">
    <source>
        <dbReference type="Proteomes" id="UP000027222"/>
    </source>
</evidence>
<dbReference type="OrthoDB" id="4849160at2759"/>
<feature type="domain" description="Auxiliary Activity family 9 catalytic" evidence="17">
    <location>
        <begin position="136"/>
        <end position="226"/>
    </location>
</feature>
<dbReference type="Gene3D" id="2.70.50.70">
    <property type="match status" value="1"/>
</dbReference>
<keyword evidence="3" id="KW-0964">Secreted</keyword>
<protein>
    <recommendedName>
        <fullName evidence="15">lytic cellulose monooxygenase (C4-dehydrogenating)</fullName>
        <ecNumber evidence="15">1.14.99.56</ecNumber>
    </recommendedName>
</protein>
<sequence length="292" mass="31937">MSLQVHVYLLLDAICLFSLLHVAFGHGFVYNVVIGGQVYPGWNPFVDPYTTTPAGIVRKVLSDGFVSSSDPDIYVTMVATMGQILLQVHHPDLKSFFNGPILATTKDPYPRIWLLATAIVQISNPQMHAGLRELFLDFQYPDGLAPGQYLMRNEMYSAFLDLESELFLTGLDVLLSIPLHSSDPQFYPSCSQVKVIVTGTSAPSDSELVSMQTLYHDQGVTFPNIYGDSVVFTIPGPPPVDFDGNGGSTSTSRATSMTGFSQAPTSTTPVPTPRPSAQCHLTSRKLLRRKAF</sequence>
<dbReference type="Proteomes" id="UP000027222">
    <property type="component" value="Unassembled WGS sequence"/>
</dbReference>
<keyword evidence="12" id="KW-0624">Polysaccharide degradation</keyword>
<reference evidence="19" key="1">
    <citation type="journal article" date="2014" name="Proc. Natl. Acad. Sci. U.S.A.">
        <title>Extensive sampling of basidiomycete genomes demonstrates inadequacy of the white-rot/brown-rot paradigm for wood decay fungi.</title>
        <authorList>
            <person name="Riley R."/>
            <person name="Salamov A.A."/>
            <person name="Brown D.W."/>
            <person name="Nagy L.G."/>
            <person name="Floudas D."/>
            <person name="Held B.W."/>
            <person name="Levasseur A."/>
            <person name="Lombard V."/>
            <person name="Morin E."/>
            <person name="Otillar R."/>
            <person name="Lindquist E.A."/>
            <person name="Sun H."/>
            <person name="LaButti K.M."/>
            <person name="Schmutz J."/>
            <person name="Jabbour D."/>
            <person name="Luo H."/>
            <person name="Baker S.E."/>
            <person name="Pisabarro A.G."/>
            <person name="Walton J.D."/>
            <person name="Blanchette R.A."/>
            <person name="Henrissat B."/>
            <person name="Martin F."/>
            <person name="Cullen D."/>
            <person name="Hibbett D.S."/>
            <person name="Grigoriev I.V."/>
        </authorList>
    </citation>
    <scope>NUCLEOTIDE SEQUENCE [LARGE SCALE GENOMIC DNA]</scope>
    <source>
        <strain evidence="19">CBS 339.88</strain>
    </source>
</reference>
<dbReference type="EMBL" id="KL142381">
    <property type="protein sequence ID" value="KDR75243.1"/>
    <property type="molecule type" value="Genomic_DNA"/>
</dbReference>
<evidence type="ECO:0000256" key="1">
    <source>
        <dbReference type="ARBA" id="ARBA00001973"/>
    </source>
</evidence>
<evidence type="ECO:0000256" key="10">
    <source>
        <dbReference type="ARBA" id="ARBA00023157"/>
    </source>
</evidence>
<evidence type="ECO:0000256" key="15">
    <source>
        <dbReference type="ARBA" id="ARBA00047174"/>
    </source>
</evidence>
<evidence type="ECO:0000259" key="17">
    <source>
        <dbReference type="Pfam" id="PF03443"/>
    </source>
</evidence>
<evidence type="ECO:0000256" key="16">
    <source>
        <dbReference type="SAM" id="MobiDB-lite"/>
    </source>
</evidence>
<evidence type="ECO:0000256" key="5">
    <source>
        <dbReference type="ARBA" id="ARBA00022729"/>
    </source>
</evidence>
<dbReference type="GO" id="GO:0004497">
    <property type="term" value="F:monooxygenase activity"/>
    <property type="evidence" value="ECO:0007669"/>
    <property type="project" value="UniProtKB-KW"/>
</dbReference>
<evidence type="ECO:0000256" key="8">
    <source>
        <dbReference type="ARBA" id="ARBA00023008"/>
    </source>
</evidence>
<comment type="cofactor">
    <cofactor evidence="1">
        <name>Cu(2+)</name>
        <dbReference type="ChEBI" id="CHEBI:29036"/>
    </cofactor>
</comment>
<keyword evidence="6" id="KW-0136">Cellulose degradation</keyword>
<dbReference type="PANTHER" id="PTHR33353">
    <property type="entry name" value="PUTATIVE (AFU_ORTHOLOGUE AFUA_1G12560)-RELATED"/>
    <property type="match status" value="1"/>
</dbReference>
<evidence type="ECO:0000256" key="13">
    <source>
        <dbReference type="ARBA" id="ARBA00044502"/>
    </source>
</evidence>
<accession>A0A067T8B3</accession>
<dbReference type="PANTHER" id="PTHR33353:SF10">
    <property type="entry name" value="ENDO-BETA-1,4-GLUCANASE D"/>
    <property type="match status" value="1"/>
</dbReference>
<dbReference type="HOGENOM" id="CLU_031730_1_1_1"/>
<evidence type="ECO:0000256" key="12">
    <source>
        <dbReference type="ARBA" id="ARBA00023326"/>
    </source>
</evidence>
<keyword evidence="4" id="KW-0479">Metal-binding</keyword>
<keyword evidence="9" id="KW-0503">Monooxygenase</keyword>
<dbReference type="EC" id="1.14.99.56" evidence="15"/>
<dbReference type="GO" id="GO:0030245">
    <property type="term" value="P:cellulose catabolic process"/>
    <property type="evidence" value="ECO:0007669"/>
    <property type="project" value="UniProtKB-KW"/>
</dbReference>
<dbReference type="GO" id="GO:0005576">
    <property type="term" value="C:extracellular region"/>
    <property type="evidence" value="ECO:0007669"/>
    <property type="project" value="UniProtKB-SubCell"/>
</dbReference>
<evidence type="ECO:0000256" key="6">
    <source>
        <dbReference type="ARBA" id="ARBA00023001"/>
    </source>
</evidence>
<evidence type="ECO:0000256" key="14">
    <source>
        <dbReference type="ARBA" id="ARBA00045077"/>
    </source>
</evidence>
<evidence type="ECO:0000256" key="3">
    <source>
        <dbReference type="ARBA" id="ARBA00022525"/>
    </source>
</evidence>
<name>A0A067T8B3_GALM3</name>
<gene>
    <name evidence="18" type="ORF">GALMADRAFT_140770</name>
</gene>
<keyword evidence="10" id="KW-1015">Disulfide bond</keyword>
<keyword evidence="19" id="KW-1185">Reference proteome</keyword>
<dbReference type="STRING" id="685588.A0A067T8B3"/>
<keyword evidence="5" id="KW-0732">Signal</keyword>
<dbReference type="InterPro" id="IPR005103">
    <property type="entry name" value="AA9_LPMO"/>
</dbReference>
<comment type="similarity">
    <text evidence="13">Belongs to the polysaccharide monooxygenase AA9 family.</text>
</comment>
<keyword evidence="8" id="KW-0186">Copper</keyword>
<evidence type="ECO:0000256" key="4">
    <source>
        <dbReference type="ARBA" id="ARBA00022723"/>
    </source>
</evidence>
<comment type="catalytic activity">
    <reaction evidence="14">
        <text>[(1-&gt;4)-beta-D-glucosyl]n+m + reduced acceptor + O2 = 4-dehydro-beta-D-glucosyl-[(1-&gt;4)-beta-D-glucosyl]n-1 + [(1-&gt;4)-beta-D-glucosyl]m + acceptor + H2O.</text>
        <dbReference type="EC" id="1.14.99.56"/>
    </reaction>
</comment>
<feature type="compositionally biased region" description="Polar residues" evidence="16">
    <location>
        <begin position="248"/>
        <end position="263"/>
    </location>
</feature>
<evidence type="ECO:0000256" key="2">
    <source>
        <dbReference type="ARBA" id="ARBA00004613"/>
    </source>
</evidence>